<name>A0AAU7E534_9BACT</name>
<keyword evidence="1" id="KW-0812">Transmembrane</keyword>
<feature type="transmembrane region" description="Helical" evidence="1">
    <location>
        <begin position="140"/>
        <end position="167"/>
    </location>
</feature>
<sequence length="235" mass="27040">MDEKLTMYSNIKKVKQKVAIFYVSSVLSGTPYLGFIFAIGAMVAQFMFCYDLSKLSQSKSLFRNALVVLACNAFLSLLGIVFTLTFDAESFDTDFERIIFNLDLSMLIFYIMFALILLLMATIFLYFVYKKLSFITNQKFLFLGYILSVLGFGLMTISVFVFLATYIYNNESIAFLSLFIFIALIGVIIGIVGLILQIIGWVNFKDLRNSQNGEWIFKYEWFFMDNKKLSENEKA</sequence>
<organism evidence="2">
    <name type="scientific">Campylobacter sp. CCS1377</name>
    <dbReference type="NCBI Taxonomy" id="3158229"/>
    <lineage>
        <taxon>Bacteria</taxon>
        <taxon>Pseudomonadati</taxon>
        <taxon>Campylobacterota</taxon>
        <taxon>Epsilonproteobacteria</taxon>
        <taxon>Campylobacterales</taxon>
        <taxon>Campylobacteraceae</taxon>
        <taxon>Campylobacter</taxon>
    </lineage>
</organism>
<keyword evidence="1" id="KW-0472">Membrane</keyword>
<feature type="transmembrane region" description="Helical" evidence="1">
    <location>
        <begin position="173"/>
        <end position="202"/>
    </location>
</feature>
<feature type="transmembrane region" description="Helical" evidence="1">
    <location>
        <begin position="106"/>
        <end position="128"/>
    </location>
</feature>
<accession>A0AAU7E534</accession>
<gene>
    <name evidence="2" type="ORF">AAH949_05970</name>
</gene>
<feature type="transmembrane region" description="Helical" evidence="1">
    <location>
        <begin position="65"/>
        <end position="86"/>
    </location>
</feature>
<dbReference type="EMBL" id="CP155620">
    <property type="protein sequence ID" value="XBJ28650.1"/>
    <property type="molecule type" value="Genomic_DNA"/>
</dbReference>
<evidence type="ECO:0000313" key="2">
    <source>
        <dbReference type="EMBL" id="XBJ28650.1"/>
    </source>
</evidence>
<proteinExistence type="predicted"/>
<protein>
    <submittedName>
        <fullName evidence="2">Uncharacterized protein</fullName>
    </submittedName>
</protein>
<reference evidence="2" key="1">
    <citation type="submission" date="2024-05" db="EMBL/GenBank/DDBJ databases">
        <title>Campylobacter coli isolated from environmental waters in Slovenia.</title>
        <authorList>
            <person name="Zautner A.E."/>
            <person name="Bunk B."/>
            <person name="Riedel T."/>
            <person name="Sproeer C."/>
        </authorList>
    </citation>
    <scope>NUCLEOTIDE SEQUENCE</scope>
    <source>
        <strain evidence="2">CCS1377</strain>
    </source>
</reference>
<evidence type="ECO:0000256" key="1">
    <source>
        <dbReference type="SAM" id="Phobius"/>
    </source>
</evidence>
<keyword evidence="1" id="KW-1133">Transmembrane helix</keyword>
<dbReference type="RefSeq" id="WP_134238855.1">
    <property type="nucleotide sequence ID" value="NZ_CP155620.1"/>
</dbReference>
<dbReference type="AlphaFoldDB" id="A0AAU7E534"/>